<dbReference type="KEGG" id="tic:FH039_04400"/>
<dbReference type="EMBL" id="CP040846">
    <property type="protein sequence ID" value="QDA30993.1"/>
    <property type="molecule type" value="Genomic_DNA"/>
</dbReference>
<dbReference type="OrthoDB" id="98390at2157"/>
<name>A0A4Y5SJD4_9EURY</name>
<keyword evidence="1" id="KW-0472">Membrane</keyword>
<dbReference type="RefSeq" id="WP_139680348.1">
    <property type="nucleotide sequence ID" value="NZ_CP040846.1"/>
</dbReference>
<accession>A0A4Y5SJD4</accession>
<protein>
    <submittedName>
        <fullName evidence="2">Uncharacterized protein</fullName>
    </submittedName>
</protein>
<dbReference type="GeneID" id="40474398"/>
<keyword evidence="1" id="KW-0812">Transmembrane</keyword>
<keyword evidence="1" id="KW-1133">Transmembrane helix</keyword>
<reference evidence="2 3" key="1">
    <citation type="submission" date="2019-06" db="EMBL/GenBank/DDBJ databases">
        <title>Thermococcus indicus sp. nov., a Fe(III)-reducing hyperthermophilic archaeon isolated from the Onnuri vent field of the Central Indian Ocean ridge.</title>
        <authorList>
            <person name="Lim J.K."/>
            <person name="Kim Y.J."/>
            <person name="Kwon K.K."/>
        </authorList>
    </citation>
    <scope>NUCLEOTIDE SEQUENCE [LARGE SCALE GENOMIC DNA]</scope>
    <source>
        <strain evidence="2 3">IOH1</strain>
    </source>
</reference>
<feature type="transmembrane region" description="Helical" evidence="1">
    <location>
        <begin position="7"/>
        <end position="28"/>
    </location>
</feature>
<keyword evidence="3" id="KW-1185">Reference proteome</keyword>
<dbReference type="Proteomes" id="UP000306007">
    <property type="component" value="Chromosome"/>
</dbReference>
<proteinExistence type="predicted"/>
<evidence type="ECO:0000313" key="3">
    <source>
        <dbReference type="Proteomes" id="UP000306007"/>
    </source>
</evidence>
<gene>
    <name evidence="2" type="ORF">FH039_04400</name>
</gene>
<evidence type="ECO:0000313" key="2">
    <source>
        <dbReference type="EMBL" id="QDA30993.1"/>
    </source>
</evidence>
<evidence type="ECO:0000256" key="1">
    <source>
        <dbReference type="SAM" id="Phobius"/>
    </source>
</evidence>
<organism evidence="2 3">
    <name type="scientific">Thermococcus indicus</name>
    <dbReference type="NCBI Taxonomy" id="2586643"/>
    <lineage>
        <taxon>Archaea</taxon>
        <taxon>Methanobacteriati</taxon>
        <taxon>Methanobacteriota</taxon>
        <taxon>Thermococci</taxon>
        <taxon>Thermococcales</taxon>
        <taxon>Thermococcaceae</taxon>
        <taxon>Thermococcus</taxon>
    </lineage>
</organism>
<dbReference type="AlphaFoldDB" id="A0A4Y5SJD4"/>
<sequence length="192" mass="21673">MRVMRNKVLIGLLVIFAVMVIIGVGPWWDNIIGDISPPPPNVSAIYLGVENPDAREGWQFIMKDPILTDCMVAYIYSFDPLGKLTVYELDGGTLNSLGLSFEVQNCTNVRRYGVLAVNFTERPDVLSIEIWVSKSSTEGNDVYFQQLGNWRFVNGSYIGFTAPPMNDDYALLDIEKVRELMNATGIHYINRR</sequence>